<dbReference type="CDD" id="cd00431">
    <property type="entry name" value="cysteine_hydrolases"/>
    <property type="match status" value="1"/>
</dbReference>
<dbReference type="Pfam" id="PF00857">
    <property type="entry name" value="Isochorismatase"/>
    <property type="match status" value="1"/>
</dbReference>
<organism evidence="4 6">
    <name type="scientific">Heyndrickxia ginsengihumi</name>
    <dbReference type="NCBI Taxonomy" id="363870"/>
    <lineage>
        <taxon>Bacteria</taxon>
        <taxon>Bacillati</taxon>
        <taxon>Bacillota</taxon>
        <taxon>Bacilli</taxon>
        <taxon>Bacillales</taxon>
        <taxon>Bacillaceae</taxon>
        <taxon>Heyndrickxia</taxon>
    </lineage>
</organism>
<dbReference type="EMBL" id="JRUN01000024">
    <property type="protein sequence ID" value="KHD85407.1"/>
    <property type="molecule type" value="Genomic_DNA"/>
</dbReference>
<evidence type="ECO:0000313" key="7">
    <source>
        <dbReference type="Proteomes" id="UP000476934"/>
    </source>
</evidence>
<dbReference type="PANTHER" id="PTHR43540:SF10">
    <property type="entry name" value="ISOCHORISMATASE"/>
    <property type="match status" value="1"/>
</dbReference>
<evidence type="ECO:0000313" key="4">
    <source>
        <dbReference type="EMBL" id="KHD85407.1"/>
    </source>
</evidence>
<dbReference type="Gene3D" id="3.40.50.850">
    <property type="entry name" value="Isochorismatase-like"/>
    <property type="match status" value="1"/>
</dbReference>
<comment type="caution">
    <text evidence="4">The sequence shown here is derived from an EMBL/GenBank/DDBJ whole genome shotgun (WGS) entry which is preliminary data.</text>
</comment>
<dbReference type="EMBL" id="JAAIWK010000003">
    <property type="protein sequence ID" value="NEY19086.1"/>
    <property type="molecule type" value="Genomic_DNA"/>
</dbReference>
<dbReference type="GO" id="GO:0016787">
    <property type="term" value="F:hydrolase activity"/>
    <property type="evidence" value="ECO:0007669"/>
    <property type="project" value="UniProtKB-KW"/>
</dbReference>
<dbReference type="SUPFAM" id="SSF52499">
    <property type="entry name" value="Isochorismatase-like hydrolases"/>
    <property type="match status" value="1"/>
</dbReference>
<keyword evidence="2 5" id="KW-0378">Hydrolase</keyword>
<sequence>MSVQKALINIDYTYDFVADEGRLTCGKPGQVIEKNIVNLTRTFIERNDYVVFAVDCHEEQDSYHPETILFPPHNIVDTQGRNLYGSLQKLYEQHKNRKNVYYMDKTRYSAFAGTNLELKLRERSIKEVYLCGVCTDICVLHTAIDAYNKGFKLFIYQDAVASFNPKGHEWALDHFRHSLGAELL</sequence>
<evidence type="ECO:0000259" key="3">
    <source>
        <dbReference type="Pfam" id="PF00857"/>
    </source>
</evidence>
<dbReference type="AlphaFoldDB" id="A0A0A6XZ75"/>
<name>A0A0A6XZ75_9BACI</name>
<dbReference type="Proteomes" id="UP000030588">
    <property type="component" value="Unassembled WGS sequence"/>
</dbReference>
<reference evidence="5" key="2">
    <citation type="submission" date="2020-02" db="EMBL/GenBank/DDBJ databases">
        <authorList>
            <person name="Feng H."/>
        </authorList>
    </citation>
    <scope>NUCLEOTIDE SEQUENCE [LARGE SCALE GENOMIC DNA]</scope>
    <source>
        <strain evidence="5">Gsoil 114</strain>
    </source>
</reference>
<evidence type="ECO:0000313" key="5">
    <source>
        <dbReference type="EMBL" id="NEY19086.1"/>
    </source>
</evidence>
<dbReference type="Proteomes" id="UP000476934">
    <property type="component" value="Unassembled WGS sequence"/>
</dbReference>
<dbReference type="OrthoDB" id="9796485at2"/>
<dbReference type="InterPro" id="IPR036380">
    <property type="entry name" value="Isochorismatase-like_sf"/>
</dbReference>
<gene>
    <name evidence="5" type="ORF">G4D61_03760</name>
    <name evidence="4" type="ORF">NG54_09490</name>
</gene>
<dbReference type="PANTHER" id="PTHR43540">
    <property type="entry name" value="PEROXYUREIDOACRYLATE/UREIDOACRYLATE AMIDOHYDROLASE-RELATED"/>
    <property type="match status" value="1"/>
</dbReference>
<comment type="similarity">
    <text evidence="1">Belongs to the isochorismatase family.</text>
</comment>
<reference evidence="4 6" key="1">
    <citation type="submission" date="2014-10" db="EMBL/GenBank/DDBJ databases">
        <title>Draft genome of phytase producing Bacillus ginsengihumi strain M2.11.</title>
        <authorList>
            <person name="Toymentseva A."/>
            <person name="Boulygina E.A."/>
            <person name="Kazakov S.V."/>
            <person name="Kayumov I."/>
            <person name="Suleimanova A.D."/>
            <person name="Mardanova A.M."/>
            <person name="Maria S.N."/>
            <person name="Sergey M.Y."/>
            <person name="Sharipova M.R."/>
        </authorList>
    </citation>
    <scope>NUCLEOTIDE SEQUENCE [LARGE SCALE GENOMIC DNA]</scope>
    <source>
        <strain evidence="4 6">M2.11</strain>
    </source>
</reference>
<evidence type="ECO:0000256" key="1">
    <source>
        <dbReference type="ARBA" id="ARBA00006336"/>
    </source>
</evidence>
<dbReference type="RefSeq" id="WP_025731265.1">
    <property type="nucleotide sequence ID" value="NZ_JAAIWK010000003.1"/>
</dbReference>
<accession>A0A0A6XZ75</accession>
<evidence type="ECO:0000313" key="6">
    <source>
        <dbReference type="Proteomes" id="UP000030588"/>
    </source>
</evidence>
<evidence type="ECO:0000256" key="2">
    <source>
        <dbReference type="ARBA" id="ARBA00022801"/>
    </source>
</evidence>
<protein>
    <submittedName>
        <fullName evidence="5">Cysteine hydrolase</fullName>
    </submittedName>
    <submittedName>
        <fullName evidence="4">Isochorismatase</fullName>
    </submittedName>
</protein>
<keyword evidence="7" id="KW-1185">Reference proteome</keyword>
<reference evidence="5 7" key="3">
    <citation type="submission" date="2020-03" db="EMBL/GenBank/DDBJ databases">
        <title>Bacillus aquiflavi sp. nov., isolated from yellow water of strong flavor Chinese baijiu in Yibin region of China.</title>
        <authorList>
            <person name="Xie J."/>
        </authorList>
    </citation>
    <scope>NUCLEOTIDE SEQUENCE [LARGE SCALE GENOMIC DNA]</scope>
    <source>
        <strain evidence="5 7">Gsoil 114</strain>
    </source>
</reference>
<dbReference type="STRING" id="363870.NG54_09490"/>
<proteinExistence type="inferred from homology"/>
<dbReference type="InterPro" id="IPR000868">
    <property type="entry name" value="Isochorismatase-like_dom"/>
</dbReference>
<feature type="domain" description="Isochorismatase-like" evidence="3">
    <location>
        <begin position="6"/>
        <end position="179"/>
    </location>
</feature>
<dbReference type="InterPro" id="IPR050272">
    <property type="entry name" value="Isochorismatase-like_hydrls"/>
</dbReference>